<keyword evidence="1" id="KW-1133">Transmembrane helix</keyword>
<dbReference type="OrthoDB" id="9799095at2"/>
<evidence type="ECO:0000256" key="1">
    <source>
        <dbReference type="SAM" id="Phobius"/>
    </source>
</evidence>
<reference evidence="2 4" key="1">
    <citation type="submission" date="2015-09" db="EMBL/GenBank/DDBJ databases">
        <authorList>
            <consortium name="Pathogen Informatics"/>
        </authorList>
    </citation>
    <scope>NUCLEOTIDE SEQUENCE [LARGE SCALE GENOMIC DNA]</scope>
    <source>
        <strain evidence="2 4">2789STDY5608891</strain>
    </source>
</reference>
<proteinExistence type="predicted"/>
<dbReference type="InterPro" id="IPR014535">
    <property type="entry name" value="Hpre_diP_synt_I"/>
</dbReference>
<feature type="transmembrane region" description="Helical" evidence="1">
    <location>
        <begin position="135"/>
        <end position="156"/>
    </location>
</feature>
<dbReference type="Proteomes" id="UP000431304">
    <property type="component" value="Unassembled WGS sequence"/>
</dbReference>
<dbReference type="RefSeq" id="WP_021740798.1">
    <property type="nucleotide sequence ID" value="NZ_CABKSU010000122.1"/>
</dbReference>
<accession>A0A173UVL2</accession>
<dbReference type="Pfam" id="PF07456">
    <property type="entry name" value="Hpre_diP_synt_I"/>
    <property type="match status" value="1"/>
</dbReference>
<dbReference type="Gene3D" id="1.10.1760.20">
    <property type="match status" value="1"/>
</dbReference>
<evidence type="ECO:0000313" key="2">
    <source>
        <dbReference type="EMBL" id="CUN19083.1"/>
    </source>
</evidence>
<feature type="transmembrane region" description="Helical" evidence="1">
    <location>
        <begin position="82"/>
        <end position="99"/>
    </location>
</feature>
<dbReference type="GeneID" id="42788065"/>
<dbReference type="STRING" id="39490.ERS852448_02300"/>
<protein>
    <submittedName>
        <fullName evidence="3">Heptaprenyl diphosphate synthase</fullName>
    </submittedName>
    <submittedName>
        <fullName evidence="2">Predicted membrane protein</fullName>
    </submittedName>
</protein>
<dbReference type="EMBL" id="WKRA01000028">
    <property type="protein sequence ID" value="MSD17070.1"/>
    <property type="molecule type" value="Genomic_DNA"/>
</dbReference>
<gene>
    <name evidence="2" type="ORF">ERS852448_02300</name>
    <name evidence="3" type="ORF">GKE72_13595</name>
</gene>
<name>A0A173UVL2_EUBRA</name>
<keyword evidence="1" id="KW-0812">Transmembrane</keyword>
<evidence type="ECO:0000313" key="3">
    <source>
        <dbReference type="EMBL" id="MSD17070.1"/>
    </source>
</evidence>
<sequence>MKKQKISAKTVALLAMMIALALVFSYVETLIPINFGIPGVKLGLANLVIVAALYLIGGKEAFLVSVVRIFLSGFMFGNLASIMYSLAGGLLSLAVMLILKKTDKLSILAVSVLGGICHNIGQLIVAILVVENLKLIFYVPVLLISGFVTGLLIGIVSRVILPAVRRAYAADSAH</sequence>
<keyword evidence="1" id="KW-0472">Membrane</keyword>
<dbReference type="PIRSF" id="PIRSF027391">
    <property type="entry name" value="Hpre_diP_synt_I"/>
    <property type="match status" value="1"/>
</dbReference>
<evidence type="ECO:0000313" key="4">
    <source>
        <dbReference type="Proteomes" id="UP000095492"/>
    </source>
</evidence>
<dbReference type="EMBL" id="CYYA01000017">
    <property type="protein sequence ID" value="CUN19083.1"/>
    <property type="molecule type" value="Genomic_DNA"/>
</dbReference>
<dbReference type="InterPro" id="IPR010898">
    <property type="entry name" value="Hpre_diP_synth_I"/>
</dbReference>
<evidence type="ECO:0000313" key="5">
    <source>
        <dbReference type="Proteomes" id="UP000431304"/>
    </source>
</evidence>
<reference evidence="3 5" key="2">
    <citation type="journal article" date="2019" name="Nat. Med.">
        <title>A library of human gut bacterial isolates paired with longitudinal multiomics data enables mechanistic microbiome research.</title>
        <authorList>
            <person name="Poyet M."/>
            <person name="Groussin M."/>
            <person name="Gibbons S.M."/>
            <person name="Avila-Pacheco J."/>
            <person name="Jiang X."/>
            <person name="Kearney S.M."/>
            <person name="Perrotta A.R."/>
            <person name="Berdy B."/>
            <person name="Zhao S."/>
            <person name="Lieberman T.D."/>
            <person name="Swanson P.K."/>
            <person name="Smith M."/>
            <person name="Roesemann S."/>
            <person name="Alexander J.E."/>
            <person name="Rich S.A."/>
            <person name="Livny J."/>
            <person name="Vlamakis H."/>
            <person name="Clish C."/>
            <person name="Bullock K."/>
            <person name="Deik A."/>
            <person name="Scott J."/>
            <person name="Pierce K.A."/>
            <person name="Xavier R.J."/>
            <person name="Alm E.J."/>
        </authorList>
    </citation>
    <scope>NUCLEOTIDE SEQUENCE [LARGE SCALE GENOMIC DNA]</scope>
    <source>
        <strain evidence="3 5">BIOML-A3</strain>
    </source>
</reference>
<organism evidence="2 4">
    <name type="scientific">Eubacterium ramulus</name>
    <dbReference type="NCBI Taxonomy" id="39490"/>
    <lineage>
        <taxon>Bacteria</taxon>
        <taxon>Bacillati</taxon>
        <taxon>Bacillota</taxon>
        <taxon>Clostridia</taxon>
        <taxon>Eubacteriales</taxon>
        <taxon>Eubacteriaceae</taxon>
        <taxon>Eubacterium</taxon>
    </lineage>
</organism>
<dbReference type="AlphaFoldDB" id="A0A173UVL2"/>
<dbReference type="Proteomes" id="UP000095492">
    <property type="component" value="Unassembled WGS sequence"/>
</dbReference>
<feature type="transmembrane region" description="Helical" evidence="1">
    <location>
        <begin position="106"/>
        <end position="129"/>
    </location>
</feature>